<gene>
    <name evidence="14" type="primary">AUGUSTUS-3.0.2_06265</name>
    <name evidence="14" type="ORF">TcasGA2_TC006265</name>
</gene>
<dbReference type="EMBL" id="KQ971358">
    <property type="protein sequence ID" value="EFA08605.1"/>
    <property type="molecule type" value="Genomic_DNA"/>
</dbReference>
<dbReference type="AlphaFoldDB" id="D6WVR2"/>
<proteinExistence type="inferred from homology"/>
<evidence type="ECO:0000256" key="1">
    <source>
        <dbReference type="ARBA" id="ARBA00004155"/>
    </source>
</evidence>
<keyword evidence="5 13" id="KW-0812">Transmembrane</keyword>
<reference evidence="14 15" key="2">
    <citation type="journal article" date="2010" name="Nucleic Acids Res.">
        <title>BeetleBase in 2010: revisions to provide comprehensive genomic information for Tribolium castaneum.</title>
        <authorList>
            <person name="Kim H.S."/>
            <person name="Murphy T."/>
            <person name="Xia J."/>
            <person name="Caragea D."/>
            <person name="Park Y."/>
            <person name="Beeman R.W."/>
            <person name="Lorenzen M.D."/>
            <person name="Butcher S."/>
            <person name="Manak J.R."/>
            <person name="Brown S.J."/>
        </authorList>
    </citation>
    <scope>GENOME REANNOTATION</scope>
    <source>
        <strain evidence="14 15">Georgia GA2</strain>
    </source>
</reference>
<protein>
    <recommendedName>
        <fullName evidence="9">Membrane protein BRI3</fullName>
    </recommendedName>
    <alternativeName>
        <fullName evidence="10">Brain protein I3</fullName>
    </alternativeName>
</protein>
<dbReference type="HOGENOM" id="CLU_2542940_0_0_1"/>
<keyword evidence="8" id="KW-0458">Lysosome</keyword>
<evidence type="ECO:0000256" key="2">
    <source>
        <dbReference type="ARBA" id="ARBA00004556"/>
    </source>
</evidence>
<feature type="transmembrane region" description="Helical" evidence="13">
    <location>
        <begin position="60"/>
        <end position="78"/>
    </location>
</feature>
<evidence type="ECO:0000313" key="14">
    <source>
        <dbReference type="EMBL" id="EFA08605.1"/>
    </source>
</evidence>
<evidence type="ECO:0000256" key="7">
    <source>
        <dbReference type="ARBA" id="ARBA00023136"/>
    </source>
</evidence>
<accession>D6WVR2</accession>
<keyword evidence="6 13" id="KW-1133">Transmembrane helix</keyword>
<reference evidence="14 15" key="1">
    <citation type="journal article" date="2008" name="Nature">
        <title>The genome of the model beetle and pest Tribolium castaneum.</title>
        <authorList>
            <consortium name="Tribolium Genome Sequencing Consortium"/>
            <person name="Richards S."/>
            <person name="Gibbs R.A."/>
            <person name="Weinstock G.M."/>
            <person name="Brown S.J."/>
            <person name="Denell R."/>
            <person name="Beeman R.W."/>
            <person name="Gibbs R."/>
            <person name="Beeman R.W."/>
            <person name="Brown S.J."/>
            <person name="Bucher G."/>
            <person name="Friedrich M."/>
            <person name="Grimmelikhuijzen C.J."/>
            <person name="Klingler M."/>
            <person name="Lorenzen M."/>
            <person name="Richards S."/>
            <person name="Roth S."/>
            <person name="Schroder R."/>
            <person name="Tautz D."/>
            <person name="Zdobnov E.M."/>
            <person name="Muzny D."/>
            <person name="Gibbs R.A."/>
            <person name="Weinstock G.M."/>
            <person name="Attaway T."/>
            <person name="Bell S."/>
            <person name="Buhay C.J."/>
            <person name="Chandrabose M.N."/>
            <person name="Chavez D."/>
            <person name="Clerk-Blankenburg K.P."/>
            <person name="Cree A."/>
            <person name="Dao M."/>
            <person name="Davis C."/>
            <person name="Chacko J."/>
            <person name="Dinh H."/>
            <person name="Dugan-Rocha S."/>
            <person name="Fowler G."/>
            <person name="Garner T.T."/>
            <person name="Garnes J."/>
            <person name="Gnirke A."/>
            <person name="Hawes A."/>
            <person name="Hernandez J."/>
            <person name="Hines S."/>
            <person name="Holder M."/>
            <person name="Hume J."/>
            <person name="Jhangiani S.N."/>
            <person name="Joshi V."/>
            <person name="Khan Z.M."/>
            <person name="Jackson L."/>
            <person name="Kovar C."/>
            <person name="Kowis A."/>
            <person name="Lee S."/>
            <person name="Lewis L.R."/>
            <person name="Margolis J."/>
            <person name="Morgan M."/>
            <person name="Nazareth L.V."/>
            <person name="Nguyen N."/>
            <person name="Okwuonu G."/>
            <person name="Parker D."/>
            <person name="Richards S."/>
            <person name="Ruiz S.J."/>
            <person name="Santibanez J."/>
            <person name="Savard J."/>
            <person name="Scherer S.E."/>
            <person name="Schneider B."/>
            <person name="Sodergren E."/>
            <person name="Tautz D."/>
            <person name="Vattahil S."/>
            <person name="Villasana D."/>
            <person name="White C.S."/>
            <person name="Wright R."/>
            <person name="Park Y."/>
            <person name="Beeman R.W."/>
            <person name="Lord J."/>
            <person name="Oppert B."/>
            <person name="Lorenzen M."/>
            <person name="Brown S."/>
            <person name="Wang L."/>
            <person name="Savard J."/>
            <person name="Tautz D."/>
            <person name="Richards S."/>
            <person name="Weinstock G."/>
            <person name="Gibbs R.A."/>
            <person name="Liu Y."/>
            <person name="Worley K."/>
            <person name="Weinstock G."/>
            <person name="Elsik C.G."/>
            <person name="Reese J.T."/>
            <person name="Elhaik E."/>
            <person name="Landan G."/>
            <person name="Graur D."/>
            <person name="Arensburger P."/>
            <person name="Atkinson P."/>
            <person name="Beeman R.W."/>
            <person name="Beidler J."/>
            <person name="Brown S.J."/>
            <person name="Demuth J.P."/>
            <person name="Drury D.W."/>
            <person name="Du Y.Z."/>
            <person name="Fujiwara H."/>
            <person name="Lorenzen M."/>
            <person name="Maselli V."/>
            <person name="Osanai M."/>
            <person name="Park Y."/>
            <person name="Robertson H.M."/>
            <person name="Tu Z."/>
            <person name="Wang J.J."/>
            <person name="Wang S."/>
            <person name="Richards S."/>
            <person name="Song H."/>
            <person name="Zhang L."/>
            <person name="Sodergren E."/>
            <person name="Werner D."/>
            <person name="Stanke M."/>
            <person name="Morgenstern B."/>
            <person name="Solovyev V."/>
            <person name="Kosarev P."/>
            <person name="Brown G."/>
            <person name="Chen H.C."/>
            <person name="Ermolaeva O."/>
            <person name="Hlavina W."/>
            <person name="Kapustin Y."/>
            <person name="Kiryutin B."/>
            <person name="Kitts P."/>
            <person name="Maglott D."/>
            <person name="Pruitt K."/>
            <person name="Sapojnikov V."/>
            <person name="Souvorov A."/>
            <person name="Mackey A.J."/>
            <person name="Waterhouse R.M."/>
            <person name="Wyder S."/>
            <person name="Zdobnov E.M."/>
            <person name="Zdobnov E.M."/>
            <person name="Wyder S."/>
            <person name="Kriventseva E.V."/>
            <person name="Kadowaki T."/>
            <person name="Bork P."/>
            <person name="Aranda M."/>
            <person name="Bao R."/>
            <person name="Beermann A."/>
            <person name="Berns N."/>
            <person name="Bolognesi R."/>
            <person name="Bonneton F."/>
            <person name="Bopp D."/>
            <person name="Brown S.J."/>
            <person name="Bucher G."/>
            <person name="Butts T."/>
            <person name="Chaumot A."/>
            <person name="Denell R.E."/>
            <person name="Ferrier D.E."/>
            <person name="Friedrich M."/>
            <person name="Gordon C.M."/>
            <person name="Jindra M."/>
            <person name="Klingler M."/>
            <person name="Lan Q."/>
            <person name="Lattorff H.M."/>
            <person name="Laudet V."/>
            <person name="von Levetsow C."/>
            <person name="Liu Z."/>
            <person name="Lutz R."/>
            <person name="Lynch J.A."/>
            <person name="da Fonseca R.N."/>
            <person name="Posnien N."/>
            <person name="Reuter R."/>
            <person name="Roth S."/>
            <person name="Savard J."/>
            <person name="Schinko J.B."/>
            <person name="Schmitt C."/>
            <person name="Schoppmeier M."/>
            <person name="Schroder R."/>
            <person name="Shippy T.D."/>
            <person name="Simonnet F."/>
            <person name="Marques-Souza H."/>
            <person name="Tautz D."/>
            <person name="Tomoyasu Y."/>
            <person name="Trauner J."/>
            <person name="Van der Zee M."/>
            <person name="Vervoort M."/>
            <person name="Wittkopp N."/>
            <person name="Wimmer E.A."/>
            <person name="Yang X."/>
            <person name="Jones A.K."/>
            <person name="Sattelle D.B."/>
            <person name="Ebert P.R."/>
            <person name="Nelson D."/>
            <person name="Scott J.G."/>
            <person name="Beeman R.W."/>
            <person name="Muthukrishnan S."/>
            <person name="Kramer K.J."/>
            <person name="Arakane Y."/>
            <person name="Beeman R.W."/>
            <person name="Zhu Q."/>
            <person name="Hogenkamp D."/>
            <person name="Dixit R."/>
            <person name="Oppert B."/>
            <person name="Jiang H."/>
            <person name="Zou Z."/>
            <person name="Marshall J."/>
            <person name="Elpidina E."/>
            <person name="Vinokurov K."/>
            <person name="Oppert C."/>
            <person name="Zou Z."/>
            <person name="Evans J."/>
            <person name="Lu Z."/>
            <person name="Zhao P."/>
            <person name="Sumathipala N."/>
            <person name="Altincicek B."/>
            <person name="Vilcinskas A."/>
            <person name="Williams M."/>
            <person name="Hultmark D."/>
            <person name="Hetru C."/>
            <person name="Jiang H."/>
            <person name="Grimmelikhuijzen C.J."/>
            <person name="Hauser F."/>
            <person name="Cazzamali G."/>
            <person name="Williamson M."/>
            <person name="Park Y."/>
            <person name="Li B."/>
            <person name="Tanaka Y."/>
            <person name="Predel R."/>
            <person name="Neupert S."/>
            <person name="Schachtner J."/>
            <person name="Verleyen P."/>
            <person name="Raible F."/>
            <person name="Bork P."/>
            <person name="Friedrich M."/>
            <person name="Walden K.K."/>
            <person name="Robertson H.M."/>
            <person name="Angeli S."/>
            <person name="Foret S."/>
            <person name="Bucher G."/>
            <person name="Schuetz S."/>
            <person name="Maleszka R."/>
            <person name="Wimmer E.A."/>
            <person name="Beeman R.W."/>
            <person name="Lorenzen M."/>
            <person name="Tomoyasu Y."/>
            <person name="Miller S.C."/>
            <person name="Grossmann D."/>
            <person name="Bucher G."/>
        </authorList>
    </citation>
    <scope>NUCLEOTIDE SEQUENCE [LARGE SCALE GENOMIC DNA]</scope>
    <source>
        <strain evidence="14 15">Georgia GA2</strain>
    </source>
</reference>
<comment type="similarity">
    <text evidence="3">Belongs to the BRI3 family.</text>
</comment>
<dbReference type="PhylomeDB" id="D6WVR2"/>
<evidence type="ECO:0000256" key="6">
    <source>
        <dbReference type="ARBA" id="ARBA00022989"/>
    </source>
</evidence>
<dbReference type="PANTHER" id="PTHR13551">
    <property type="entry name" value="BRAIN PROTEIN I3"/>
    <property type="match status" value="1"/>
</dbReference>
<dbReference type="PANTHER" id="PTHR13551:SF1">
    <property type="entry name" value="MEMBRANE PROTEIN BRI3"/>
    <property type="match status" value="1"/>
</dbReference>
<evidence type="ECO:0000256" key="11">
    <source>
        <dbReference type="ARBA" id="ARBA00046593"/>
    </source>
</evidence>
<comment type="subcellular location">
    <subcellularLocation>
        <location evidence="2">Cytoplasm</location>
        <location evidence="2">Perinuclear region</location>
    </subcellularLocation>
    <subcellularLocation>
        <location evidence="1">Lysosome membrane</location>
        <topology evidence="1">Multi-pass membrane protein</topology>
    </subcellularLocation>
</comment>
<dbReference type="GO" id="GO:0005765">
    <property type="term" value="C:lysosomal membrane"/>
    <property type="evidence" value="ECO:0007669"/>
    <property type="project" value="UniProtKB-SubCell"/>
</dbReference>
<keyword evidence="15" id="KW-1185">Reference proteome</keyword>
<feature type="region of interest" description="Disordered" evidence="12">
    <location>
        <begin position="1"/>
        <end position="37"/>
    </location>
</feature>
<evidence type="ECO:0000256" key="13">
    <source>
        <dbReference type="SAM" id="Phobius"/>
    </source>
</evidence>
<dbReference type="InParanoid" id="D6WVR2"/>
<sequence>MFFRNENQESPFQEQYISSTDRAPNLTSESQSSTNAEDLHANCPVCRVGVLERKFTKCGIVLAVLFFPLGIVCCFLSSQKKCNRCGYDEGI</sequence>
<evidence type="ECO:0000256" key="9">
    <source>
        <dbReference type="ARBA" id="ARBA00035284"/>
    </source>
</evidence>
<keyword evidence="7 13" id="KW-0472">Membrane</keyword>
<dbReference type="Pfam" id="PF10164">
    <property type="entry name" value="BRI3"/>
    <property type="match status" value="1"/>
</dbReference>
<evidence type="ECO:0000256" key="3">
    <source>
        <dbReference type="ARBA" id="ARBA00008090"/>
    </source>
</evidence>
<evidence type="ECO:0000256" key="12">
    <source>
        <dbReference type="SAM" id="MobiDB-lite"/>
    </source>
</evidence>
<evidence type="ECO:0000256" key="8">
    <source>
        <dbReference type="ARBA" id="ARBA00023228"/>
    </source>
</evidence>
<evidence type="ECO:0000256" key="4">
    <source>
        <dbReference type="ARBA" id="ARBA00022490"/>
    </source>
</evidence>
<dbReference type="InterPro" id="IPR019317">
    <property type="entry name" value="BRI3"/>
</dbReference>
<comment type="subunit">
    <text evidence="11">Interacts with BRI3BP. Interacts with MGAT1 and IFITM3.</text>
</comment>
<dbReference type="GO" id="GO:0048471">
    <property type="term" value="C:perinuclear region of cytoplasm"/>
    <property type="evidence" value="ECO:0007669"/>
    <property type="project" value="UniProtKB-SubCell"/>
</dbReference>
<dbReference type="Proteomes" id="UP000007266">
    <property type="component" value="Linkage group 8"/>
</dbReference>
<feature type="compositionally biased region" description="Polar residues" evidence="12">
    <location>
        <begin position="8"/>
        <end position="36"/>
    </location>
</feature>
<organism evidence="14 15">
    <name type="scientific">Tribolium castaneum</name>
    <name type="common">Red flour beetle</name>
    <dbReference type="NCBI Taxonomy" id="7070"/>
    <lineage>
        <taxon>Eukaryota</taxon>
        <taxon>Metazoa</taxon>
        <taxon>Ecdysozoa</taxon>
        <taxon>Arthropoda</taxon>
        <taxon>Hexapoda</taxon>
        <taxon>Insecta</taxon>
        <taxon>Pterygota</taxon>
        <taxon>Neoptera</taxon>
        <taxon>Endopterygota</taxon>
        <taxon>Coleoptera</taxon>
        <taxon>Polyphaga</taxon>
        <taxon>Cucujiformia</taxon>
        <taxon>Tenebrionidae</taxon>
        <taxon>Tenebrionidae incertae sedis</taxon>
        <taxon>Tribolium</taxon>
    </lineage>
</organism>
<evidence type="ECO:0000256" key="10">
    <source>
        <dbReference type="ARBA" id="ARBA00035449"/>
    </source>
</evidence>
<name>D6WVR2_TRICA</name>
<evidence type="ECO:0000313" key="15">
    <source>
        <dbReference type="Proteomes" id="UP000007266"/>
    </source>
</evidence>
<evidence type="ECO:0000256" key="5">
    <source>
        <dbReference type="ARBA" id="ARBA00022692"/>
    </source>
</evidence>
<keyword evidence="4" id="KW-0963">Cytoplasm</keyword>